<organism evidence="2 3">
    <name type="scientific">Lachnoanaerobaculum saburreum DSM 3986</name>
    <dbReference type="NCBI Taxonomy" id="887325"/>
    <lineage>
        <taxon>Bacteria</taxon>
        <taxon>Bacillati</taxon>
        <taxon>Bacillota</taxon>
        <taxon>Clostridia</taxon>
        <taxon>Lachnospirales</taxon>
        <taxon>Lachnospiraceae</taxon>
        <taxon>Lachnoanaerobaculum</taxon>
    </lineage>
</organism>
<dbReference type="eggNOG" id="COG3617">
    <property type="taxonomic scope" value="Bacteria"/>
</dbReference>
<protein>
    <submittedName>
        <fullName evidence="2">BRO family, N-terminal domain protein</fullName>
    </submittedName>
</protein>
<dbReference type="AlphaFoldDB" id="E6LJH5"/>
<proteinExistence type="predicted"/>
<feature type="domain" description="Bro-N" evidence="1">
    <location>
        <begin position="1"/>
        <end position="78"/>
    </location>
</feature>
<evidence type="ECO:0000313" key="2">
    <source>
        <dbReference type="EMBL" id="EFU78109.1"/>
    </source>
</evidence>
<dbReference type="Proteomes" id="UP000003434">
    <property type="component" value="Unassembled WGS sequence"/>
</dbReference>
<name>E6LJH5_9FIRM</name>
<accession>E6LJH5</accession>
<dbReference type="InterPro" id="IPR003497">
    <property type="entry name" value="BRO_N_domain"/>
</dbReference>
<dbReference type="HOGENOM" id="CLU_114034_0_0_9"/>
<dbReference type="PROSITE" id="PS51750">
    <property type="entry name" value="BRO_N"/>
    <property type="match status" value="1"/>
</dbReference>
<reference evidence="2 3" key="1">
    <citation type="submission" date="2010-12" db="EMBL/GenBank/DDBJ databases">
        <authorList>
            <person name="Muzny D."/>
            <person name="Qin X."/>
            <person name="Deng J."/>
            <person name="Jiang H."/>
            <person name="Liu Y."/>
            <person name="Qu J."/>
            <person name="Song X.-Z."/>
            <person name="Zhang L."/>
            <person name="Thornton R."/>
            <person name="Coyle M."/>
            <person name="Francisco L."/>
            <person name="Jackson L."/>
            <person name="Javaid M."/>
            <person name="Korchina V."/>
            <person name="Kovar C."/>
            <person name="Mata R."/>
            <person name="Mathew T."/>
            <person name="Ngo R."/>
            <person name="Nguyen L."/>
            <person name="Nguyen N."/>
            <person name="Okwuonu G."/>
            <person name="Ongeri F."/>
            <person name="Pham C."/>
            <person name="Simmons D."/>
            <person name="Wilczek-Boney K."/>
            <person name="Hale W."/>
            <person name="Jakkamsetti A."/>
            <person name="Pham P."/>
            <person name="Ruth R."/>
            <person name="San Lucas F."/>
            <person name="Warren J."/>
            <person name="Zhang J."/>
            <person name="Zhao Z."/>
            <person name="Zhou C."/>
            <person name="Zhu D."/>
            <person name="Lee S."/>
            <person name="Bess C."/>
            <person name="Blankenburg K."/>
            <person name="Forbes L."/>
            <person name="Fu Q."/>
            <person name="Gubbala S."/>
            <person name="Hirani K."/>
            <person name="Jayaseelan J.C."/>
            <person name="Lara F."/>
            <person name="Munidasa M."/>
            <person name="Palculict T."/>
            <person name="Patil S."/>
            <person name="Pu L.-L."/>
            <person name="Saada N."/>
            <person name="Tang L."/>
            <person name="Weissenberger G."/>
            <person name="Zhu Y."/>
            <person name="Hemphill L."/>
            <person name="Shang Y."/>
            <person name="Youmans B."/>
            <person name="Ayvaz T."/>
            <person name="Ross M."/>
            <person name="Santibanez J."/>
            <person name="Aqrawi P."/>
            <person name="Gross S."/>
            <person name="Joshi V."/>
            <person name="Fowler G."/>
            <person name="Nazareth L."/>
            <person name="Reid J."/>
            <person name="Worley K."/>
            <person name="Petrosino J."/>
            <person name="Highlander S."/>
            <person name="Gibbs R."/>
        </authorList>
    </citation>
    <scope>NUCLEOTIDE SEQUENCE [LARGE SCALE GENOMIC DNA]</scope>
    <source>
        <strain evidence="2 3">DSM 3986</strain>
    </source>
</reference>
<comment type="caution">
    <text evidence="2">The sequence shown here is derived from an EMBL/GenBank/DDBJ whole genome shotgun (WGS) entry which is preliminary data.</text>
</comment>
<sequence length="183" mass="20845">MATDIANALGHRDANNALKKMKTKYKGTHKVSTPSGIQNVTILNEKGIYRLIMRSNKPEAEEFQDFVYEVIKGLREASGYEGFEIFRMLDKEHQKEMMKKLQEGLKKPARVDYIKANTIANKAVSLKHGYPKMVKKADMALEMLKDREPILVDTVELMTVKDKYGLDVSVSDTIYKKSEEKVG</sequence>
<dbReference type="Pfam" id="PF02498">
    <property type="entry name" value="Bro-N"/>
    <property type="match status" value="1"/>
</dbReference>
<dbReference type="EMBL" id="AEPW01000001">
    <property type="protein sequence ID" value="EFU78109.1"/>
    <property type="molecule type" value="Genomic_DNA"/>
</dbReference>
<evidence type="ECO:0000313" key="3">
    <source>
        <dbReference type="Proteomes" id="UP000003434"/>
    </source>
</evidence>
<gene>
    <name evidence="2" type="ORF">HMPREF0381_0110</name>
</gene>
<evidence type="ECO:0000259" key="1">
    <source>
        <dbReference type="PROSITE" id="PS51750"/>
    </source>
</evidence>
<dbReference type="SMART" id="SM01040">
    <property type="entry name" value="Bro-N"/>
    <property type="match status" value="1"/>
</dbReference>